<dbReference type="EMBL" id="AP018248">
    <property type="protein sequence ID" value="BAY96150.1"/>
    <property type="molecule type" value="Genomic_DNA"/>
</dbReference>
<organism evidence="1 2">
    <name type="scientific">Tolypothrix tenuis PCC 7101</name>
    <dbReference type="NCBI Taxonomy" id="231146"/>
    <lineage>
        <taxon>Bacteria</taxon>
        <taxon>Bacillati</taxon>
        <taxon>Cyanobacteriota</taxon>
        <taxon>Cyanophyceae</taxon>
        <taxon>Nostocales</taxon>
        <taxon>Tolypothrichaceae</taxon>
        <taxon>Tolypothrix</taxon>
    </lineage>
</organism>
<evidence type="ECO:0000313" key="1">
    <source>
        <dbReference type="EMBL" id="BAY96150.1"/>
    </source>
</evidence>
<dbReference type="AlphaFoldDB" id="A0A1Z4MRP5"/>
<dbReference type="KEGG" id="ttq:NIES37_00770"/>
<reference evidence="1 2" key="1">
    <citation type="submission" date="2017-06" db="EMBL/GenBank/DDBJ databases">
        <title>Genome sequencing of cyanobaciteial culture collection at National Institute for Environmental Studies (NIES).</title>
        <authorList>
            <person name="Hirose Y."/>
            <person name="Shimura Y."/>
            <person name="Fujisawa T."/>
            <person name="Nakamura Y."/>
            <person name="Kawachi M."/>
        </authorList>
    </citation>
    <scope>NUCLEOTIDE SEQUENCE [LARGE SCALE GENOMIC DNA]</scope>
    <source>
        <strain evidence="1 2">NIES-37</strain>
    </source>
</reference>
<dbReference type="RefSeq" id="WP_096573398.1">
    <property type="nucleotide sequence ID" value="NZ_CAWNJS010000001.1"/>
</dbReference>
<name>A0A1Z4MRP5_9CYAN</name>
<sequence length="128" mass="14565">MVIKLTKLLSILANIFIIILLLPGIATALPGKIHAQSTLVIAQAPNSYSDSDLTPLQKQRLQAIRQRRNKEIYAVLNSSQRAKLAQELHHGTDFNQALDKLNLKPEQKEMIQAILHFTNLKMKFKKNW</sequence>
<accession>A0A1Z4MRP5</accession>
<evidence type="ECO:0000313" key="2">
    <source>
        <dbReference type="Proteomes" id="UP000218785"/>
    </source>
</evidence>
<gene>
    <name evidence="1" type="ORF">NIES37_00770</name>
</gene>
<dbReference type="Proteomes" id="UP000218785">
    <property type="component" value="Chromosome"/>
</dbReference>
<protein>
    <submittedName>
        <fullName evidence="1">Uncharacterized protein</fullName>
    </submittedName>
</protein>
<proteinExistence type="predicted"/>
<keyword evidence="2" id="KW-1185">Reference proteome</keyword>